<name>A0ABP6S8A6_9ACTN</name>
<evidence type="ECO:0008006" key="4">
    <source>
        <dbReference type="Google" id="ProtNLM"/>
    </source>
</evidence>
<protein>
    <recommendedName>
        <fullName evidence="4">DUF397 domain-containing protein</fullName>
    </recommendedName>
</protein>
<evidence type="ECO:0000256" key="1">
    <source>
        <dbReference type="SAM" id="MobiDB-lite"/>
    </source>
</evidence>
<comment type="caution">
    <text evidence="2">The sequence shown here is derived from an EMBL/GenBank/DDBJ whole genome shotgun (WGS) entry which is preliminary data.</text>
</comment>
<accession>A0ABP6S8A6</accession>
<feature type="region of interest" description="Disordered" evidence="1">
    <location>
        <begin position="1"/>
        <end position="27"/>
    </location>
</feature>
<keyword evidence="3" id="KW-1185">Reference proteome</keyword>
<reference evidence="3" key="1">
    <citation type="journal article" date="2019" name="Int. J. Syst. Evol. Microbiol.">
        <title>The Global Catalogue of Microorganisms (GCM) 10K type strain sequencing project: providing services to taxonomists for standard genome sequencing and annotation.</title>
        <authorList>
            <consortium name="The Broad Institute Genomics Platform"/>
            <consortium name="The Broad Institute Genome Sequencing Center for Infectious Disease"/>
            <person name="Wu L."/>
            <person name="Ma J."/>
        </authorList>
    </citation>
    <scope>NUCLEOTIDE SEQUENCE [LARGE SCALE GENOMIC DNA]</scope>
    <source>
        <strain evidence="3">JCM 9651</strain>
    </source>
</reference>
<proteinExistence type="predicted"/>
<dbReference type="EMBL" id="BAAAYL010000001">
    <property type="protein sequence ID" value="GAA3370520.1"/>
    <property type="molecule type" value="Genomic_DNA"/>
</dbReference>
<evidence type="ECO:0000313" key="3">
    <source>
        <dbReference type="Proteomes" id="UP001499990"/>
    </source>
</evidence>
<sequence length="49" mass="5242">MGDATFSLKQLSSPSRGEVLTDDGDGNAVTMSRKDFLNQANEYCSEPAS</sequence>
<dbReference type="Proteomes" id="UP001499990">
    <property type="component" value="Unassembled WGS sequence"/>
</dbReference>
<evidence type="ECO:0000313" key="2">
    <source>
        <dbReference type="EMBL" id="GAA3370520.1"/>
    </source>
</evidence>
<organism evidence="2 3">
    <name type="scientific">Streptomyces sannanensis</name>
    <dbReference type="NCBI Taxonomy" id="285536"/>
    <lineage>
        <taxon>Bacteria</taxon>
        <taxon>Bacillati</taxon>
        <taxon>Actinomycetota</taxon>
        <taxon>Actinomycetes</taxon>
        <taxon>Kitasatosporales</taxon>
        <taxon>Streptomycetaceae</taxon>
        <taxon>Streptomyces</taxon>
    </lineage>
</organism>
<gene>
    <name evidence="2" type="ORF">GCM10020367_17470</name>
</gene>